<protein>
    <submittedName>
        <fullName evidence="2">Uncharacterized protein</fullName>
    </submittedName>
</protein>
<feature type="region of interest" description="Disordered" evidence="1">
    <location>
        <begin position="549"/>
        <end position="569"/>
    </location>
</feature>
<evidence type="ECO:0000256" key="1">
    <source>
        <dbReference type="SAM" id="MobiDB-lite"/>
    </source>
</evidence>
<dbReference type="EMBL" id="LR798383">
    <property type="protein sequence ID" value="CAB5228156.1"/>
    <property type="molecule type" value="Genomic_DNA"/>
</dbReference>
<evidence type="ECO:0000313" key="2">
    <source>
        <dbReference type="EMBL" id="CAB4212263.1"/>
    </source>
</evidence>
<gene>
    <name evidence="2" type="ORF">UFOVP1437_14</name>
    <name evidence="3" type="ORF">UFOVP1531_50</name>
</gene>
<feature type="compositionally biased region" description="Low complexity" evidence="1">
    <location>
        <begin position="555"/>
        <end position="569"/>
    </location>
</feature>
<dbReference type="EMBL" id="LR797382">
    <property type="protein sequence ID" value="CAB4212263.1"/>
    <property type="molecule type" value="Genomic_DNA"/>
</dbReference>
<sequence>MALTPAEQQELDALEAELGTADKAAQADKIFGPEAIRKAEQAASSIPSALRSGAQSVAQGVMMAPAELAAGATRLVSPGIADKMESGIGKFNQFMREGSNKFYGQDANDGVSQGTANTLYGIGNTIPAGAVLGGSIPAAAIGGLASGLQASGEGDTRSQAVAKGALGAALGGAVGAVSNVVPAAVGKARDIAVEKLGLDKIAGKKAMEAAAKTADEIHAAVKSEVGQVYRDLGIKKGGLKPEEYKAQADFFAKIKGDTSKQASAQFDAVIADKQAPQEIIDSFNVVNPKTLNAAKKALDASEGTLDAFAVQDKGSLAYYNQLRKMIGEIDGDGNKGAVAEITNSFRDKLPGFAEAQDLLKQSKQISKNIGVDLLKTIKSPKYDLIQPDIDLVMKTQKGQEVLHNMLLDGLRKDLVRNSNLTPLEQLAKTVGSNAQEQAQVIGYLSKIGKQETADKIQALTGFVNATKQANSQPNSTVGRMVGLKASELDPQKMASAISSLLNGKTKFGVQFTKLMQEQTASATKTEKMFNLIMRAGKSAKELTPAIPGRILFDSPQQPQIQQQPDEGQQ</sequence>
<proteinExistence type="predicted"/>
<accession>A0A6J5SEF4</accession>
<organism evidence="2">
    <name type="scientific">uncultured Caudovirales phage</name>
    <dbReference type="NCBI Taxonomy" id="2100421"/>
    <lineage>
        <taxon>Viruses</taxon>
        <taxon>Duplodnaviria</taxon>
        <taxon>Heunggongvirae</taxon>
        <taxon>Uroviricota</taxon>
        <taxon>Caudoviricetes</taxon>
        <taxon>Peduoviridae</taxon>
        <taxon>Maltschvirus</taxon>
        <taxon>Maltschvirus maltsch</taxon>
    </lineage>
</organism>
<evidence type="ECO:0000313" key="3">
    <source>
        <dbReference type="EMBL" id="CAB5228156.1"/>
    </source>
</evidence>
<name>A0A6J5SEF4_9CAUD</name>
<reference evidence="2" key="1">
    <citation type="submission" date="2020-05" db="EMBL/GenBank/DDBJ databases">
        <authorList>
            <person name="Chiriac C."/>
            <person name="Salcher M."/>
            <person name="Ghai R."/>
            <person name="Kavagutti S V."/>
        </authorList>
    </citation>
    <scope>NUCLEOTIDE SEQUENCE</scope>
</reference>